<evidence type="ECO:0000313" key="9">
    <source>
        <dbReference type="Proteomes" id="UP000219439"/>
    </source>
</evidence>
<dbReference type="Proteomes" id="UP000219439">
    <property type="component" value="Unassembled WGS sequence"/>
</dbReference>
<accession>A0A285PCH1</accession>
<dbReference type="InterPro" id="IPR037214">
    <property type="entry name" value="TROVE_dom_sf"/>
</dbReference>
<organism evidence="8 9">
    <name type="scientific">Cohaesibacter gelatinilyticus</name>
    <dbReference type="NCBI Taxonomy" id="372072"/>
    <lineage>
        <taxon>Bacteria</taxon>
        <taxon>Pseudomonadati</taxon>
        <taxon>Pseudomonadota</taxon>
        <taxon>Alphaproteobacteria</taxon>
        <taxon>Hyphomicrobiales</taxon>
        <taxon>Cohaesibacteraceae</taxon>
    </lineage>
</organism>
<evidence type="ECO:0000256" key="1">
    <source>
        <dbReference type="ARBA" id="ARBA00004496"/>
    </source>
</evidence>
<name>A0A285PCH1_9HYPH</name>
<evidence type="ECO:0000256" key="2">
    <source>
        <dbReference type="ARBA" id="ARBA00007814"/>
    </source>
</evidence>
<evidence type="ECO:0000256" key="5">
    <source>
        <dbReference type="ARBA" id="ARBA00022884"/>
    </source>
</evidence>
<keyword evidence="4" id="KW-0479">Metal-binding</keyword>
<dbReference type="Gene3D" id="3.40.50.410">
    <property type="entry name" value="von Willebrand factor, type A domain"/>
    <property type="match status" value="1"/>
</dbReference>
<reference evidence="8 9" key="1">
    <citation type="submission" date="2017-09" db="EMBL/GenBank/DDBJ databases">
        <authorList>
            <person name="Ehlers B."/>
            <person name="Leendertz F.H."/>
        </authorList>
    </citation>
    <scope>NUCLEOTIDE SEQUENCE [LARGE SCALE GENOMIC DNA]</scope>
    <source>
        <strain evidence="8 9">DSM 18289</strain>
    </source>
</reference>
<keyword evidence="6 8" id="KW-0687">Ribonucleoprotein</keyword>
<evidence type="ECO:0000259" key="7">
    <source>
        <dbReference type="PROSITE" id="PS50988"/>
    </source>
</evidence>
<evidence type="ECO:0000256" key="4">
    <source>
        <dbReference type="ARBA" id="ARBA00022723"/>
    </source>
</evidence>
<dbReference type="Pfam" id="PF25045">
    <property type="entry name" value="vWA_Ro60"/>
    <property type="match status" value="1"/>
</dbReference>
<dbReference type="PANTHER" id="PTHR14202">
    <property type="entry name" value="60 KDA RIBONUCLEOPROTEIN SSA/RO"/>
    <property type="match status" value="1"/>
</dbReference>
<evidence type="ECO:0000256" key="3">
    <source>
        <dbReference type="ARBA" id="ARBA00022490"/>
    </source>
</evidence>
<dbReference type="EMBL" id="OBEL01000002">
    <property type="protein sequence ID" value="SNZ19419.1"/>
    <property type="molecule type" value="Genomic_DNA"/>
</dbReference>
<comment type="similarity">
    <text evidence="2">Belongs to the Ro 60 kDa family.</text>
</comment>
<proteinExistence type="inferred from homology"/>
<keyword evidence="3" id="KW-0963">Cytoplasm</keyword>
<evidence type="ECO:0000256" key="6">
    <source>
        <dbReference type="ARBA" id="ARBA00023274"/>
    </source>
</evidence>
<dbReference type="GO" id="GO:0005737">
    <property type="term" value="C:cytoplasm"/>
    <property type="evidence" value="ECO:0007669"/>
    <property type="project" value="UniProtKB-SubCell"/>
</dbReference>
<dbReference type="GO" id="GO:0003723">
    <property type="term" value="F:RNA binding"/>
    <property type="evidence" value="ECO:0007669"/>
    <property type="project" value="UniProtKB-KW"/>
</dbReference>
<dbReference type="InterPro" id="IPR036465">
    <property type="entry name" value="vWFA_dom_sf"/>
</dbReference>
<dbReference type="OrthoDB" id="208855at2"/>
<dbReference type="AlphaFoldDB" id="A0A285PCH1"/>
<keyword evidence="5" id="KW-0694">RNA-binding</keyword>
<dbReference type="PANTHER" id="PTHR14202:SF0">
    <property type="entry name" value="RNA-BINDING PROTEIN RO60"/>
    <property type="match status" value="1"/>
</dbReference>
<dbReference type="GO" id="GO:1990904">
    <property type="term" value="C:ribonucleoprotein complex"/>
    <property type="evidence" value="ECO:0007669"/>
    <property type="project" value="UniProtKB-KW"/>
</dbReference>
<dbReference type="PROSITE" id="PS50988">
    <property type="entry name" value="TROVE"/>
    <property type="match status" value="1"/>
</dbReference>
<dbReference type="InterPro" id="IPR040322">
    <property type="entry name" value="TROVE2"/>
</dbReference>
<gene>
    <name evidence="8" type="ORF">SAMN06265368_2504</name>
</gene>
<sequence>MAHKSLFASFKGRFSNKTVSHNLAGGRAYEYDDRHKLAQLAVTGTIGDLHYQNAEQELQAVLTAASKVSDDFLAKTAIYARQNGKMKDMPALLLAVLASRDPVLLSRAFGEVVTNGKMLRNFVQIMRSGQTGRKSLGTRPKALVQAWLNSASDYQLLQASVGQSPSLADVIKMVHPKPRNAEREALYRWLIGKPCAAENLPEQVRDYVAYKEDPKGRMVPDVPFQMLTSLPLSAKDWATIARRGSWNMIRMNLNTFLRHGAFEDEQVVADVARIVSDETRVRKANAFPYQLMTTYQALSMQMPRQIREALHDAMEIAVSNVPAFDGKVVVCPDVSGSMTWPVTGTRGTATTSTRFVDIAALVSAAVLRQNKSAEILPFEFDVREVSLEPRDSILTNARRLAELAGGGTNCSAPLAWLNKRQKAPDLVIMVSDNQSWVDQSWGSNNKTNMMAEWEKLKKRNPKAKLVCIDIAPYGTSQAKSRPDVLNIGGFSDAVFEQIAAFAEDRSSAEYVVGEIERIELR</sequence>
<feature type="domain" description="TROVE" evidence="7">
    <location>
        <begin position="20"/>
        <end position="326"/>
    </location>
</feature>
<dbReference type="InterPro" id="IPR056800">
    <property type="entry name" value="vWA_Ro60"/>
</dbReference>
<keyword evidence="9" id="KW-1185">Reference proteome</keyword>
<comment type="subcellular location">
    <subcellularLocation>
        <location evidence="1">Cytoplasm</location>
    </subcellularLocation>
</comment>
<dbReference type="SUPFAM" id="SSF53300">
    <property type="entry name" value="vWA-like"/>
    <property type="match status" value="1"/>
</dbReference>
<dbReference type="RefSeq" id="WP_097153773.1">
    <property type="nucleotide sequence ID" value="NZ_OBEL01000002.1"/>
</dbReference>
<protein>
    <submittedName>
        <fullName evidence="8">SS-A/Ro ribonucleoprotein</fullName>
    </submittedName>
</protein>
<evidence type="ECO:0000313" key="8">
    <source>
        <dbReference type="EMBL" id="SNZ19419.1"/>
    </source>
</evidence>
<dbReference type="SUPFAM" id="SSF140864">
    <property type="entry name" value="TROVE domain-like"/>
    <property type="match status" value="1"/>
</dbReference>
<dbReference type="InterPro" id="IPR008858">
    <property type="entry name" value="TROVE_dom"/>
</dbReference>
<dbReference type="GO" id="GO:0046872">
    <property type="term" value="F:metal ion binding"/>
    <property type="evidence" value="ECO:0007669"/>
    <property type="project" value="UniProtKB-KW"/>
</dbReference>